<comment type="subcellular location">
    <subcellularLocation>
        <location evidence="1">Membrane</location>
        <topology evidence="1">Multi-pass membrane protein</topology>
    </subcellularLocation>
</comment>
<feature type="transmembrane region" description="Helical" evidence="6">
    <location>
        <begin position="244"/>
        <end position="261"/>
    </location>
</feature>
<dbReference type="OMA" id="VWASSHA"/>
<feature type="transmembrane region" description="Helical" evidence="6">
    <location>
        <begin position="113"/>
        <end position="131"/>
    </location>
</feature>
<evidence type="ECO:0000256" key="4">
    <source>
        <dbReference type="ARBA" id="ARBA00022989"/>
    </source>
</evidence>
<protein>
    <recommendedName>
        <fullName evidence="7">Phosphatidic acid phosphatase type 2/haloperoxidase domain-containing protein</fullName>
    </recommendedName>
</protein>
<evidence type="ECO:0000313" key="8">
    <source>
        <dbReference type="EMBL" id="KAH8031633.1"/>
    </source>
</evidence>
<dbReference type="AlphaFoldDB" id="A0A9J6EBJ2"/>
<feature type="transmembrane region" description="Helical" evidence="6">
    <location>
        <begin position="28"/>
        <end position="46"/>
    </location>
</feature>
<dbReference type="InterPro" id="IPR036938">
    <property type="entry name" value="PAP2/HPO_sf"/>
</dbReference>
<dbReference type="InterPro" id="IPR000326">
    <property type="entry name" value="PAP2/HPO"/>
</dbReference>
<comment type="caution">
    <text evidence="8">The sequence shown here is derived from an EMBL/GenBank/DDBJ whole genome shotgun (WGS) entry which is preliminary data.</text>
</comment>
<evidence type="ECO:0000256" key="1">
    <source>
        <dbReference type="ARBA" id="ARBA00004141"/>
    </source>
</evidence>
<organism evidence="8 9">
    <name type="scientific">Rhipicephalus microplus</name>
    <name type="common">Cattle tick</name>
    <name type="synonym">Boophilus microplus</name>
    <dbReference type="NCBI Taxonomy" id="6941"/>
    <lineage>
        <taxon>Eukaryota</taxon>
        <taxon>Metazoa</taxon>
        <taxon>Ecdysozoa</taxon>
        <taxon>Arthropoda</taxon>
        <taxon>Chelicerata</taxon>
        <taxon>Arachnida</taxon>
        <taxon>Acari</taxon>
        <taxon>Parasitiformes</taxon>
        <taxon>Ixodida</taxon>
        <taxon>Ixodoidea</taxon>
        <taxon>Ixodidae</taxon>
        <taxon>Rhipicephalinae</taxon>
        <taxon>Rhipicephalus</taxon>
        <taxon>Boophilus</taxon>
    </lineage>
</organism>
<dbReference type="GO" id="GO:0046839">
    <property type="term" value="P:phospholipid dephosphorylation"/>
    <property type="evidence" value="ECO:0007669"/>
    <property type="project" value="TreeGrafter"/>
</dbReference>
<dbReference type="Pfam" id="PF01569">
    <property type="entry name" value="PAP2"/>
    <property type="match status" value="1"/>
</dbReference>
<reference evidence="8" key="2">
    <citation type="submission" date="2021-09" db="EMBL/GenBank/DDBJ databases">
        <authorList>
            <person name="Jia N."/>
            <person name="Wang J."/>
            <person name="Shi W."/>
            <person name="Du L."/>
            <person name="Sun Y."/>
            <person name="Zhan W."/>
            <person name="Jiang J."/>
            <person name="Wang Q."/>
            <person name="Zhang B."/>
            <person name="Ji P."/>
            <person name="Sakyi L.B."/>
            <person name="Cui X."/>
            <person name="Yuan T."/>
            <person name="Jiang B."/>
            <person name="Yang W."/>
            <person name="Lam T.T.-Y."/>
            <person name="Chang Q."/>
            <person name="Ding S."/>
            <person name="Wang X."/>
            <person name="Zhu J."/>
            <person name="Ruan X."/>
            <person name="Zhao L."/>
            <person name="Wei J."/>
            <person name="Que T."/>
            <person name="Du C."/>
            <person name="Cheng J."/>
            <person name="Dai P."/>
            <person name="Han X."/>
            <person name="Huang E."/>
            <person name="Gao Y."/>
            <person name="Liu J."/>
            <person name="Shao H."/>
            <person name="Ye R."/>
            <person name="Li L."/>
            <person name="Wei W."/>
            <person name="Wang X."/>
            <person name="Wang C."/>
            <person name="Huo Q."/>
            <person name="Li W."/>
            <person name="Guo W."/>
            <person name="Chen H."/>
            <person name="Chen S."/>
            <person name="Zhou L."/>
            <person name="Zhou L."/>
            <person name="Ni X."/>
            <person name="Tian J."/>
            <person name="Zhou Y."/>
            <person name="Sheng Y."/>
            <person name="Liu T."/>
            <person name="Pan Y."/>
            <person name="Xia L."/>
            <person name="Li J."/>
            <person name="Zhao F."/>
            <person name="Cao W."/>
        </authorList>
    </citation>
    <scope>NUCLEOTIDE SEQUENCE</scope>
    <source>
        <strain evidence="8">Rmic-2018</strain>
        <tissue evidence="8">Larvae</tissue>
    </source>
</reference>
<dbReference type="VEuPathDB" id="VectorBase:LOC119164882"/>
<keyword evidence="5 6" id="KW-0472">Membrane</keyword>
<keyword evidence="4 6" id="KW-1133">Transmembrane helix</keyword>
<dbReference type="SMART" id="SM00014">
    <property type="entry name" value="acidPPc"/>
    <property type="match status" value="1"/>
</dbReference>
<feature type="domain" description="Phosphatidic acid phosphatase type 2/haloperoxidase" evidence="7">
    <location>
        <begin position="110"/>
        <end position="288"/>
    </location>
</feature>
<dbReference type="SUPFAM" id="SSF48317">
    <property type="entry name" value="Acid phosphatase/Vanadium-dependent haloperoxidase"/>
    <property type="match status" value="1"/>
</dbReference>
<evidence type="ECO:0000259" key="7">
    <source>
        <dbReference type="SMART" id="SM00014"/>
    </source>
</evidence>
<gene>
    <name evidence="8" type="ORF">HPB51_019647</name>
</gene>
<reference evidence="8" key="1">
    <citation type="journal article" date="2020" name="Cell">
        <title>Large-Scale Comparative Analyses of Tick Genomes Elucidate Their Genetic Diversity and Vector Capacities.</title>
        <authorList>
            <consortium name="Tick Genome and Microbiome Consortium (TIGMIC)"/>
            <person name="Jia N."/>
            <person name="Wang J."/>
            <person name="Shi W."/>
            <person name="Du L."/>
            <person name="Sun Y."/>
            <person name="Zhan W."/>
            <person name="Jiang J.F."/>
            <person name="Wang Q."/>
            <person name="Zhang B."/>
            <person name="Ji P."/>
            <person name="Bell-Sakyi L."/>
            <person name="Cui X.M."/>
            <person name="Yuan T.T."/>
            <person name="Jiang B.G."/>
            <person name="Yang W.F."/>
            <person name="Lam T.T."/>
            <person name="Chang Q.C."/>
            <person name="Ding S.J."/>
            <person name="Wang X.J."/>
            <person name="Zhu J.G."/>
            <person name="Ruan X.D."/>
            <person name="Zhao L."/>
            <person name="Wei J.T."/>
            <person name="Ye R.Z."/>
            <person name="Que T.C."/>
            <person name="Du C.H."/>
            <person name="Zhou Y.H."/>
            <person name="Cheng J.X."/>
            <person name="Dai P.F."/>
            <person name="Guo W.B."/>
            <person name="Han X.H."/>
            <person name="Huang E.J."/>
            <person name="Li L.F."/>
            <person name="Wei W."/>
            <person name="Gao Y.C."/>
            <person name="Liu J.Z."/>
            <person name="Shao H.Z."/>
            <person name="Wang X."/>
            <person name="Wang C.C."/>
            <person name="Yang T.C."/>
            <person name="Huo Q.B."/>
            <person name="Li W."/>
            <person name="Chen H.Y."/>
            <person name="Chen S.E."/>
            <person name="Zhou L.G."/>
            <person name="Ni X.B."/>
            <person name="Tian J.H."/>
            <person name="Sheng Y."/>
            <person name="Liu T."/>
            <person name="Pan Y.S."/>
            <person name="Xia L.Y."/>
            <person name="Li J."/>
            <person name="Zhao F."/>
            <person name="Cao W.C."/>
        </authorList>
    </citation>
    <scope>NUCLEOTIDE SEQUENCE</scope>
    <source>
        <strain evidence="8">Rmic-2018</strain>
    </source>
</reference>
<dbReference type="GO" id="GO:0007165">
    <property type="term" value="P:signal transduction"/>
    <property type="evidence" value="ECO:0007669"/>
    <property type="project" value="TreeGrafter"/>
</dbReference>
<dbReference type="GO" id="GO:0008195">
    <property type="term" value="F:phosphatidate phosphatase activity"/>
    <property type="evidence" value="ECO:0007669"/>
    <property type="project" value="TreeGrafter"/>
</dbReference>
<evidence type="ECO:0000256" key="3">
    <source>
        <dbReference type="ARBA" id="ARBA00022692"/>
    </source>
</evidence>
<dbReference type="Proteomes" id="UP000821866">
    <property type="component" value="Chromosome 3"/>
</dbReference>
<evidence type="ECO:0000256" key="2">
    <source>
        <dbReference type="ARBA" id="ARBA00008816"/>
    </source>
</evidence>
<accession>A0A9J6EBJ2</accession>
<name>A0A9J6EBJ2_RHIMP</name>
<proteinExistence type="inferred from homology"/>
<dbReference type="InterPro" id="IPR043216">
    <property type="entry name" value="PAP-like"/>
</dbReference>
<evidence type="ECO:0000256" key="5">
    <source>
        <dbReference type="ARBA" id="ARBA00023136"/>
    </source>
</evidence>
<sequence>MDDSFFALVRLFLSTLLPDNSIRGFVRGAVVGIAIGFALVVVSEVIRSPPSSPFRCDDPSLQALQERDILPTAPYLLVVWASSHAVVLVNEMWRPGVSWTDATYWAARHTRRLFVGLVISGDITSIIKMAFNSKRPFFIDACQPAVRLPNGTEVLVCSGRPVAPGPRSGVPSVFGGGEHSEYRRVSSRTPVTGDVTDYRCTGPKGPKSGDSFPSGHAAVAGFAAVFMFGYSIRRCVGFEQPCRAAFLAVYLGALVLVVCLQRVLQHKHFPEDVVCGSVFGAVMALVFVVWPYGDAKATA</sequence>
<dbReference type="PANTHER" id="PTHR10165:SF103">
    <property type="entry name" value="PHOSPHOLIPID PHOSPHATASE HOMOLOG 1.2 HOMOLOG"/>
    <property type="match status" value="1"/>
</dbReference>
<dbReference type="GO" id="GO:0005886">
    <property type="term" value="C:plasma membrane"/>
    <property type="evidence" value="ECO:0007669"/>
    <property type="project" value="TreeGrafter"/>
</dbReference>
<feature type="transmembrane region" description="Helical" evidence="6">
    <location>
        <begin position="214"/>
        <end position="232"/>
    </location>
</feature>
<dbReference type="PANTHER" id="PTHR10165">
    <property type="entry name" value="LIPID PHOSPHATE PHOSPHATASE"/>
    <property type="match status" value="1"/>
</dbReference>
<feature type="transmembrane region" description="Helical" evidence="6">
    <location>
        <begin position="273"/>
        <end position="293"/>
    </location>
</feature>
<keyword evidence="9" id="KW-1185">Reference proteome</keyword>
<dbReference type="Gene3D" id="1.20.144.10">
    <property type="entry name" value="Phosphatidic acid phosphatase type 2/haloperoxidase"/>
    <property type="match status" value="1"/>
</dbReference>
<keyword evidence="3 6" id="KW-0812">Transmembrane</keyword>
<dbReference type="GO" id="GO:0006644">
    <property type="term" value="P:phospholipid metabolic process"/>
    <property type="evidence" value="ECO:0007669"/>
    <property type="project" value="InterPro"/>
</dbReference>
<dbReference type="EMBL" id="JABSTU010000005">
    <property type="protein sequence ID" value="KAH8031633.1"/>
    <property type="molecule type" value="Genomic_DNA"/>
</dbReference>
<comment type="similarity">
    <text evidence="2">Belongs to the PA-phosphatase related phosphoesterase family.</text>
</comment>
<dbReference type="OrthoDB" id="6512050at2759"/>
<evidence type="ECO:0000256" key="6">
    <source>
        <dbReference type="SAM" id="Phobius"/>
    </source>
</evidence>
<evidence type="ECO:0000313" key="9">
    <source>
        <dbReference type="Proteomes" id="UP000821866"/>
    </source>
</evidence>